<dbReference type="PANTHER" id="PTHR33021:SF339">
    <property type="entry name" value="OS07G0570600 PROTEIN"/>
    <property type="match status" value="1"/>
</dbReference>
<protein>
    <recommendedName>
        <fullName evidence="3">Phytocyanin domain-containing protein</fullName>
    </recommendedName>
</protein>
<dbReference type="Pfam" id="PF02298">
    <property type="entry name" value="Cu_bind_like"/>
    <property type="match status" value="1"/>
</dbReference>
<dbReference type="AlphaFoldDB" id="A0A150FX56"/>
<dbReference type="EMBL" id="LSYV01000185">
    <property type="protein sequence ID" value="KXZ42193.1"/>
    <property type="molecule type" value="Genomic_DNA"/>
</dbReference>
<evidence type="ECO:0000313" key="4">
    <source>
        <dbReference type="EMBL" id="KXZ42193.1"/>
    </source>
</evidence>
<dbReference type="GO" id="GO:0009055">
    <property type="term" value="F:electron transfer activity"/>
    <property type="evidence" value="ECO:0007669"/>
    <property type="project" value="InterPro"/>
</dbReference>
<feature type="domain" description="Phytocyanin" evidence="3">
    <location>
        <begin position="152"/>
        <end position="213"/>
    </location>
</feature>
<dbReference type="InterPro" id="IPR039391">
    <property type="entry name" value="Phytocyanin-like"/>
</dbReference>
<keyword evidence="2" id="KW-0732">Signal</keyword>
<evidence type="ECO:0000256" key="1">
    <source>
        <dbReference type="SAM" id="MobiDB-lite"/>
    </source>
</evidence>
<feature type="signal peptide" evidence="2">
    <location>
        <begin position="1"/>
        <end position="20"/>
    </location>
</feature>
<proteinExistence type="predicted"/>
<dbReference type="PANTHER" id="PTHR33021">
    <property type="entry name" value="BLUE COPPER PROTEIN"/>
    <property type="match status" value="1"/>
</dbReference>
<gene>
    <name evidence="4" type="ORF">GPECTOR_185g276</name>
</gene>
<sequence>MRTALIALALVAACTGLVAAQNATVPPPPPLPAVVVLPWNERPSGYPLMKLNCSDVLRFKWGSNNRHDVIQTIAPGCSTPEVKEFFEGTGGDVPVYFSYPGNYSFKCGVNRHCPVGRQRVVVGQCPQGPDVLAWTFRRDNSTYAPIIVPCGAKITFFWTGRHDVVQVDKPSCDATVIKNLTEIVQGPYNQTIEFTTPGAHHLLCSVPNHCTVGRMVTTVHVVPSEVCGMPPRKATPPVHKPPPRRAPPSRRLPPRKLAQ</sequence>
<dbReference type="Proteomes" id="UP000075714">
    <property type="component" value="Unassembled WGS sequence"/>
</dbReference>
<evidence type="ECO:0000313" key="5">
    <source>
        <dbReference type="Proteomes" id="UP000075714"/>
    </source>
</evidence>
<evidence type="ECO:0000259" key="3">
    <source>
        <dbReference type="Pfam" id="PF02298"/>
    </source>
</evidence>
<feature type="chain" id="PRO_5007561799" description="Phytocyanin domain-containing protein" evidence="2">
    <location>
        <begin position="21"/>
        <end position="259"/>
    </location>
</feature>
<accession>A0A150FX56</accession>
<dbReference type="Gene3D" id="2.60.40.420">
    <property type="entry name" value="Cupredoxins - blue copper proteins"/>
    <property type="match status" value="1"/>
</dbReference>
<comment type="caution">
    <text evidence="4">The sequence shown here is derived from an EMBL/GenBank/DDBJ whole genome shotgun (WGS) entry which is preliminary data.</text>
</comment>
<dbReference type="SUPFAM" id="SSF49503">
    <property type="entry name" value="Cupredoxins"/>
    <property type="match status" value="2"/>
</dbReference>
<name>A0A150FX56_GONPE</name>
<dbReference type="InterPro" id="IPR008972">
    <property type="entry name" value="Cupredoxin"/>
</dbReference>
<dbReference type="OrthoDB" id="2015260at2759"/>
<reference evidence="5" key="1">
    <citation type="journal article" date="2016" name="Nat. Commun.">
        <title>The Gonium pectorale genome demonstrates co-option of cell cycle regulation during the evolution of multicellularity.</title>
        <authorList>
            <person name="Hanschen E.R."/>
            <person name="Marriage T.N."/>
            <person name="Ferris P.J."/>
            <person name="Hamaji T."/>
            <person name="Toyoda A."/>
            <person name="Fujiyama A."/>
            <person name="Neme R."/>
            <person name="Noguchi H."/>
            <person name="Minakuchi Y."/>
            <person name="Suzuki M."/>
            <person name="Kawai-Toyooka H."/>
            <person name="Smith D.R."/>
            <person name="Sparks H."/>
            <person name="Anderson J."/>
            <person name="Bakaric R."/>
            <person name="Luria V."/>
            <person name="Karger A."/>
            <person name="Kirschner M.W."/>
            <person name="Durand P.M."/>
            <person name="Michod R.E."/>
            <person name="Nozaki H."/>
            <person name="Olson B.J."/>
        </authorList>
    </citation>
    <scope>NUCLEOTIDE SEQUENCE [LARGE SCALE GENOMIC DNA]</scope>
    <source>
        <strain evidence="5">NIES-2863</strain>
    </source>
</reference>
<keyword evidence="5" id="KW-1185">Reference proteome</keyword>
<evidence type="ECO:0000256" key="2">
    <source>
        <dbReference type="SAM" id="SignalP"/>
    </source>
</evidence>
<feature type="region of interest" description="Disordered" evidence="1">
    <location>
        <begin position="228"/>
        <end position="259"/>
    </location>
</feature>
<organism evidence="4 5">
    <name type="scientific">Gonium pectorale</name>
    <name type="common">Green alga</name>
    <dbReference type="NCBI Taxonomy" id="33097"/>
    <lineage>
        <taxon>Eukaryota</taxon>
        <taxon>Viridiplantae</taxon>
        <taxon>Chlorophyta</taxon>
        <taxon>core chlorophytes</taxon>
        <taxon>Chlorophyceae</taxon>
        <taxon>CS clade</taxon>
        <taxon>Chlamydomonadales</taxon>
        <taxon>Volvocaceae</taxon>
        <taxon>Gonium</taxon>
    </lineage>
</organism>
<dbReference type="InterPro" id="IPR003245">
    <property type="entry name" value="Phytocyanin_dom"/>
</dbReference>